<protein>
    <recommendedName>
        <fullName evidence="5">Lipopolysaccharide assembly protein A domain-containing protein</fullName>
    </recommendedName>
</protein>
<feature type="compositionally biased region" description="Basic and acidic residues" evidence="1">
    <location>
        <begin position="77"/>
        <end position="131"/>
    </location>
</feature>
<evidence type="ECO:0000256" key="1">
    <source>
        <dbReference type="SAM" id="MobiDB-lite"/>
    </source>
</evidence>
<evidence type="ECO:0008006" key="5">
    <source>
        <dbReference type="Google" id="ProtNLM"/>
    </source>
</evidence>
<comment type="caution">
    <text evidence="3">The sequence shown here is derived from an EMBL/GenBank/DDBJ whole genome shotgun (WGS) entry which is preliminary data.</text>
</comment>
<dbReference type="EMBL" id="JAFDVD010000014">
    <property type="protein sequence ID" value="MBM6401354.1"/>
    <property type="molecule type" value="Genomic_DNA"/>
</dbReference>
<name>A0ABS2CNA0_9MICO</name>
<sequence>MVLLGVVLVLLALGAGAAMVLGSVRLEDPVSMNILGGTVDLPPVVFLVGGMVVITVFWLGWAVLRAGLRRGHRRRVETREAEKAAEQERIAEQQRMKEEVATRERLLEEERRRHEDETAALRRQADDRVAEQHASTETARRRAEVAEANADRPDAGPTA</sequence>
<dbReference type="Proteomes" id="UP001430172">
    <property type="component" value="Unassembled WGS sequence"/>
</dbReference>
<accession>A0ABS2CNA0</accession>
<dbReference type="RefSeq" id="WP_204131821.1">
    <property type="nucleotide sequence ID" value="NZ_JAFDVD010000014.1"/>
</dbReference>
<feature type="region of interest" description="Disordered" evidence="1">
    <location>
        <begin position="71"/>
        <end position="159"/>
    </location>
</feature>
<feature type="transmembrane region" description="Helical" evidence="2">
    <location>
        <begin position="41"/>
        <end position="64"/>
    </location>
</feature>
<keyword evidence="2" id="KW-0812">Transmembrane</keyword>
<keyword evidence="4" id="KW-1185">Reference proteome</keyword>
<keyword evidence="2" id="KW-1133">Transmembrane helix</keyword>
<evidence type="ECO:0000313" key="4">
    <source>
        <dbReference type="Proteomes" id="UP001430172"/>
    </source>
</evidence>
<evidence type="ECO:0000256" key="2">
    <source>
        <dbReference type="SAM" id="Phobius"/>
    </source>
</evidence>
<gene>
    <name evidence="3" type="ORF">JQN70_13220</name>
</gene>
<evidence type="ECO:0000313" key="3">
    <source>
        <dbReference type="EMBL" id="MBM6401354.1"/>
    </source>
</evidence>
<keyword evidence="2" id="KW-0472">Membrane</keyword>
<organism evidence="3 4">
    <name type="scientific">Phycicoccus sonneratiae</name>
    <dbReference type="NCBI Taxonomy" id="2807628"/>
    <lineage>
        <taxon>Bacteria</taxon>
        <taxon>Bacillati</taxon>
        <taxon>Actinomycetota</taxon>
        <taxon>Actinomycetes</taxon>
        <taxon>Micrococcales</taxon>
        <taxon>Intrasporangiaceae</taxon>
        <taxon>Phycicoccus</taxon>
    </lineage>
</organism>
<proteinExistence type="predicted"/>
<reference evidence="3" key="1">
    <citation type="submission" date="2021-02" db="EMBL/GenBank/DDBJ databases">
        <title>Phycicoccus sp. MQZ13P-5T, whole genome shotgun sequence.</title>
        <authorList>
            <person name="Tuo L."/>
        </authorList>
    </citation>
    <scope>NUCLEOTIDE SEQUENCE</scope>
    <source>
        <strain evidence="3">MQZ13P-5</strain>
    </source>
</reference>
<feature type="compositionally biased region" description="Basic and acidic residues" evidence="1">
    <location>
        <begin position="138"/>
        <end position="159"/>
    </location>
</feature>